<reference evidence="1 2" key="1">
    <citation type="submission" date="2017-02" db="EMBL/GenBank/DDBJ databases">
        <title>Genome sequence of Microcystis aeruginosa KW.</title>
        <authorList>
            <person name="Oh H.-M."/>
            <person name="Ahn C.-Y."/>
            <person name="Jeong H."/>
            <person name="Srivastava A."/>
            <person name="Lee H.-G."/>
            <person name="Kang S.-R."/>
        </authorList>
    </citation>
    <scope>NUCLEOTIDE SEQUENCE [LARGE SCALE GENOMIC DNA]</scope>
    <source>
        <strain evidence="1 2">KW</strain>
    </source>
</reference>
<proteinExistence type="predicted"/>
<comment type="caution">
    <text evidence="1">The sequence shown here is derived from an EMBL/GenBank/DDBJ whole genome shotgun (WGS) entry which is preliminary data.</text>
</comment>
<protein>
    <submittedName>
        <fullName evidence="1">Uncharacterized protein</fullName>
    </submittedName>
</protein>
<dbReference type="AlphaFoldDB" id="A0A1V4BYJ2"/>
<name>A0A1V4BYJ2_MICAE</name>
<evidence type="ECO:0000313" key="2">
    <source>
        <dbReference type="Proteomes" id="UP000189835"/>
    </source>
</evidence>
<organism evidence="1 2">
    <name type="scientific">Microcystis aeruginosa KW</name>
    <dbReference type="NCBI Taxonomy" id="1960155"/>
    <lineage>
        <taxon>Bacteria</taxon>
        <taxon>Bacillati</taxon>
        <taxon>Cyanobacteriota</taxon>
        <taxon>Cyanophyceae</taxon>
        <taxon>Oscillatoriophycideae</taxon>
        <taxon>Chroococcales</taxon>
        <taxon>Microcystaceae</taxon>
        <taxon>Microcystis</taxon>
    </lineage>
</organism>
<dbReference type="EMBL" id="MVGR01000002">
    <property type="protein sequence ID" value="OPF19733.1"/>
    <property type="molecule type" value="Genomic_DNA"/>
</dbReference>
<dbReference type="Proteomes" id="UP000189835">
    <property type="component" value="Unassembled WGS sequence"/>
</dbReference>
<sequence length="133" mass="15758">MHARQTVEAFGIPYVEYGHDEPEVEQRICIEFTPHTHHLDDYGIPEPAFKFCDEVAMRQQYDHCVENNIDFSEELDIFRICAMELVERRSKSGVLTDAPYWRYGIRYARGTRELIWFEEDELARPLPPTEGEF</sequence>
<evidence type="ECO:0000313" key="1">
    <source>
        <dbReference type="EMBL" id="OPF19733.1"/>
    </source>
</evidence>
<gene>
    <name evidence="1" type="ORF">B1L04_02800</name>
</gene>
<dbReference type="RefSeq" id="WP_079205698.1">
    <property type="nucleotide sequence ID" value="NZ_MVGR01000002.1"/>
</dbReference>
<accession>A0A1V4BYJ2</accession>